<protein>
    <submittedName>
        <fullName evidence="9">Reverse transcriptase domain-containing protein</fullName>
    </submittedName>
</protein>
<evidence type="ECO:0000256" key="4">
    <source>
        <dbReference type="ARBA" id="ARBA00022759"/>
    </source>
</evidence>
<keyword evidence="10" id="KW-1185">Reference proteome</keyword>
<proteinExistence type="predicted"/>
<dbReference type="Pfam" id="PF17917">
    <property type="entry name" value="RT_RNaseH"/>
    <property type="match status" value="1"/>
</dbReference>
<evidence type="ECO:0000256" key="3">
    <source>
        <dbReference type="ARBA" id="ARBA00022722"/>
    </source>
</evidence>
<evidence type="ECO:0000313" key="10">
    <source>
        <dbReference type="Proteomes" id="UP001151760"/>
    </source>
</evidence>
<dbReference type="CDD" id="cd09274">
    <property type="entry name" value="RNase_HI_RT_Ty3"/>
    <property type="match status" value="1"/>
</dbReference>
<evidence type="ECO:0000256" key="6">
    <source>
        <dbReference type="ARBA" id="ARBA00022918"/>
    </source>
</evidence>
<evidence type="ECO:0000256" key="5">
    <source>
        <dbReference type="ARBA" id="ARBA00022801"/>
    </source>
</evidence>
<dbReference type="Gene3D" id="3.10.10.10">
    <property type="entry name" value="HIV Type 1 Reverse Transcriptase, subunit A, domain 1"/>
    <property type="match status" value="2"/>
</dbReference>
<dbReference type="SUPFAM" id="SSF56672">
    <property type="entry name" value="DNA/RNA polymerases"/>
    <property type="match status" value="1"/>
</dbReference>
<reference evidence="9" key="1">
    <citation type="journal article" date="2022" name="Int. J. Mol. Sci.">
        <title>Draft Genome of Tanacetum Coccineum: Genomic Comparison of Closely Related Tanacetum-Family Plants.</title>
        <authorList>
            <person name="Yamashiro T."/>
            <person name="Shiraishi A."/>
            <person name="Nakayama K."/>
            <person name="Satake H."/>
        </authorList>
    </citation>
    <scope>NUCLEOTIDE SEQUENCE</scope>
</reference>
<sequence>MVINRYWIGLFKHDVVIVCGEKVVRIPYGNKTLIVEGDKGGSRLKIILCIKARLSGLPPPRQVEFQIDLVSGAAPVSRAPYRLAPSEMKEMSVQLQELLEKGFIHPSSSPIDDLFDQLQGSSIYSKIDLRSGYHQLRIKEEEILITAFRTRYGHFEFQVMLFGLTNTPAVFMDLMNRHGKHLKIVLELLKKERLYAKFSKCDFWLDSVQFLGYVIDRSGVHVDPAKIEAIKSWAAPTTPTELTQKNKKYEWGKEEEEEAFQMLKQKLCSAPILALPKGTEDFMVYCDASLKGYGAVLMQREKVIAYASRQLKVHEENYTTHDLELAAVVFALRLWIHYFYGTKCVVFTDHKSLLYILNQKELNLRQRRWIELLSDYDCEIRYHPKKANVVADALNRKGKERPLRVRALMMTVHNDLPNQIREAPGEAMKRKNVKAENLG</sequence>
<feature type="domain" description="Reverse transcriptase RNase H-like" evidence="8">
    <location>
        <begin position="279"/>
        <end position="376"/>
    </location>
</feature>
<dbReference type="PANTHER" id="PTHR37984:SF5">
    <property type="entry name" value="PROTEIN NYNRIN-LIKE"/>
    <property type="match status" value="1"/>
</dbReference>
<comment type="caution">
    <text evidence="9">The sequence shown here is derived from an EMBL/GenBank/DDBJ whole genome shotgun (WGS) entry which is preliminary data.</text>
</comment>
<keyword evidence="1" id="KW-0808">Transferase</keyword>
<feature type="domain" description="Reverse transcriptase" evidence="7">
    <location>
        <begin position="91"/>
        <end position="177"/>
    </location>
</feature>
<dbReference type="InterPro" id="IPR043502">
    <property type="entry name" value="DNA/RNA_pol_sf"/>
</dbReference>
<name>A0ABQ4ZVF9_9ASTR</name>
<evidence type="ECO:0000259" key="8">
    <source>
        <dbReference type="Pfam" id="PF17917"/>
    </source>
</evidence>
<dbReference type="GO" id="GO:0003964">
    <property type="term" value="F:RNA-directed DNA polymerase activity"/>
    <property type="evidence" value="ECO:0007669"/>
    <property type="project" value="UniProtKB-KW"/>
</dbReference>
<dbReference type="InterPro" id="IPR000477">
    <property type="entry name" value="RT_dom"/>
</dbReference>
<keyword evidence="2" id="KW-0548">Nucleotidyltransferase</keyword>
<evidence type="ECO:0000259" key="7">
    <source>
        <dbReference type="Pfam" id="PF00078"/>
    </source>
</evidence>
<keyword evidence="6 9" id="KW-0695">RNA-directed DNA polymerase</keyword>
<keyword evidence="3" id="KW-0540">Nuclease</keyword>
<dbReference type="Proteomes" id="UP001151760">
    <property type="component" value="Unassembled WGS sequence"/>
</dbReference>
<evidence type="ECO:0000256" key="1">
    <source>
        <dbReference type="ARBA" id="ARBA00022679"/>
    </source>
</evidence>
<reference evidence="9" key="2">
    <citation type="submission" date="2022-01" db="EMBL/GenBank/DDBJ databases">
        <authorList>
            <person name="Yamashiro T."/>
            <person name="Shiraishi A."/>
            <person name="Satake H."/>
            <person name="Nakayama K."/>
        </authorList>
    </citation>
    <scope>NUCLEOTIDE SEQUENCE</scope>
</reference>
<dbReference type="InterPro" id="IPR036397">
    <property type="entry name" value="RNaseH_sf"/>
</dbReference>
<keyword evidence="4" id="KW-0255">Endonuclease</keyword>
<evidence type="ECO:0000313" key="9">
    <source>
        <dbReference type="EMBL" id="GJS93446.1"/>
    </source>
</evidence>
<dbReference type="Pfam" id="PF00078">
    <property type="entry name" value="RVT_1"/>
    <property type="match status" value="1"/>
</dbReference>
<dbReference type="Gene3D" id="3.30.420.10">
    <property type="entry name" value="Ribonuclease H-like superfamily/Ribonuclease H"/>
    <property type="match status" value="1"/>
</dbReference>
<gene>
    <name evidence="9" type="ORF">Tco_0800414</name>
</gene>
<dbReference type="InterPro" id="IPR041373">
    <property type="entry name" value="RT_RNaseH"/>
</dbReference>
<dbReference type="Gene3D" id="3.30.70.270">
    <property type="match status" value="3"/>
</dbReference>
<dbReference type="PANTHER" id="PTHR37984">
    <property type="entry name" value="PROTEIN CBG26694"/>
    <property type="match status" value="1"/>
</dbReference>
<dbReference type="EMBL" id="BQNB010011657">
    <property type="protein sequence ID" value="GJS93446.1"/>
    <property type="molecule type" value="Genomic_DNA"/>
</dbReference>
<feature type="non-terminal residue" evidence="9">
    <location>
        <position position="439"/>
    </location>
</feature>
<dbReference type="CDD" id="cd01647">
    <property type="entry name" value="RT_LTR"/>
    <property type="match status" value="1"/>
</dbReference>
<evidence type="ECO:0000256" key="2">
    <source>
        <dbReference type="ARBA" id="ARBA00022695"/>
    </source>
</evidence>
<dbReference type="InterPro" id="IPR043128">
    <property type="entry name" value="Rev_trsase/Diguanyl_cyclase"/>
</dbReference>
<organism evidence="9 10">
    <name type="scientific">Tanacetum coccineum</name>
    <dbReference type="NCBI Taxonomy" id="301880"/>
    <lineage>
        <taxon>Eukaryota</taxon>
        <taxon>Viridiplantae</taxon>
        <taxon>Streptophyta</taxon>
        <taxon>Embryophyta</taxon>
        <taxon>Tracheophyta</taxon>
        <taxon>Spermatophyta</taxon>
        <taxon>Magnoliopsida</taxon>
        <taxon>eudicotyledons</taxon>
        <taxon>Gunneridae</taxon>
        <taxon>Pentapetalae</taxon>
        <taxon>asterids</taxon>
        <taxon>campanulids</taxon>
        <taxon>Asterales</taxon>
        <taxon>Asteraceae</taxon>
        <taxon>Asteroideae</taxon>
        <taxon>Anthemideae</taxon>
        <taxon>Anthemidinae</taxon>
        <taxon>Tanacetum</taxon>
    </lineage>
</organism>
<accession>A0ABQ4ZVF9</accession>
<dbReference type="InterPro" id="IPR050951">
    <property type="entry name" value="Retrovirus_Pol_polyprotein"/>
</dbReference>
<keyword evidence="5" id="KW-0378">Hydrolase</keyword>